<dbReference type="EMBL" id="AAGUJO010000027">
    <property type="protein sequence ID" value="EBS0963744.1"/>
    <property type="molecule type" value="Genomic_DNA"/>
</dbReference>
<proteinExistence type="predicted"/>
<accession>A0A5U9BIS9</accession>
<gene>
    <name evidence="1" type="ORF">D5943_23875</name>
</gene>
<dbReference type="AlphaFoldDB" id="A0A5U9BIS9"/>
<evidence type="ECO:0000313" key="1">
    <source>
        <dbReference type="EMBL" id="EBS0963744.1"/>
    </source>
</evidence>
<comment type="caution">
    <text evidence="1">The sequence shown here is derived from an EMBL/GenBank/DDBJ whole genome shotgun (WGS) entry which is preliminary data.</text>
</comment>
<reference evidence="1" key="1">
    <citation type="submission" date="2018-09" db="EMBL/GenBank/DDBJ databases">
        <authorList>
            <person name="Ashton P.M."/>
            <person name="Dallman T."/>
            <person name="Nair S."/>
            <person name="De Pinna E."/>
            <person name="Peters T."/>
            <person name="Grant K."/>
        </authorList>
    </citation>
    <scope>NUCLEOTIDE SEQUENCE</scope>
    <source>
        <strain evidence="1">562925</strain>
    </source>
</reference>
<name>A0A5U9BIS9_SALET</name>
<protein>
    <submittedName>
        <fullName evidence="1">Uncharacterized protein</fullName>
    </submittedName>
</protein>
<organism evidence="1">
    <name type="scientific">Salmonella enterica subsp. enterica serovar Saintpaul</name>
    <dbReference type="NCBI Taxonomy" id="90105"/>
    <lineage>
        <taxon>Bacteria</taxon>
        <taxon>Pseudomonadati</taxon>
        <taxon>Pseudomonadota</taxon>
        <taxon>Gammaproteobacteria</taxon>
        <taxon>Enterobacterales</taxon>
        <taxon>Enterobacteriaceae</taxon>
        <taxon>Salmonella</taxon>
    </lineage>
</organism>
<sequence length="74" mass="8158">MKVLIGNINIRNHHMLLELAGIAGFAGSVEYTSEISASIDLMDDSFRSKVGISDSEILKMLEAFVENKFSIKLV</sequence>